<feature type="domain" description="Protein zer-1 homolog-like C-terminal" evidence="4">
    <location>
        <begin position="977"/>
        <end position="1152"/>
    </location>
</feature>
<evidence type="ECO:0000259" key="4">
    <source>
        <dbReference type="Pfam" id="PF22964"/>
    </source>
</evidence>
<evidence type="ECO:0000313" key="5">
    <source>
        <dbReference type="EMBL" id="CAE7556387.1"/>
    </source>
</evidence>
<feature type="compositionally biased region" description="Basic and acidic residues" evidence="3">
    <location>
        <begin position="1397"/>
        <end position="1413"/>
    </location>
</feature>
<accession>A0A812U528</accession>
<evidence type="ECO:0000256" key="3">
    <source>
        <dbReference type="SAM" id="MobiDB-lite"/>
    </source>
</evidence>
<dbReference type="Gene3D" id="3.40.1350.140">
    <property type="entry name" value="MepB-like"/>
    <property type="match status" value="1"/>
</dbReference>
<feature type="region of interest" description="Disordered" evidence="3">
    <location>
        <begin position="1337"/>
        <end position="1362"/>
    </location>
</feature>
<keyword evidence="1" id="KW-0677">Repeat</keyword>
<feature type="region of interest" description="Disordered" evidence="3">
    <location>
        <begin position="1931"/>
        <end position="1951"/>
    </location>
</feature>
<feature type="region of interest" description="Disordered" evidence="3">
    <location>
        <begin position="1249"/>
        <end position="1288"/>
    </location>
</feature>
<feature type="compositionally biased region" description="Polar residues" evidence="3">
    <location>
        <begin position="1934"/>
        <end position="1944"/>
    </location>
</feature>
<name>A0A812U528_9DINO</name>
<feature type="compositionally biased region" description="Polar residues" evidence="3">
    <location>
        <begin position="1431"/>
        <end position="1441"/>
    </location>
</feature>
<dbReference type="InterPro" id="IPR016024">
    <property type="entry name" value="ARM-type_fold"/>
</dbReference>
<dbReference type="InterPro" id="IPR038231">
    <property type="entry name" value="MepB-like_sf"/>
</dbReference>
<dbReference type="SUPFAM" id="SSF48371">
    <property type="entry name" value="ARM repeat"/>
    <property type="match status" value="1"/>
</dbReference>
<dbReference type="InterPro" id="IPR000225">
    <property type="entry name" value="Armadillo"/>
</dbReference>
<sequence length="1969" mass="215561">MHQELLWADKAAVPVVPFYDGDRLAPEEYDVWKQEFSFLKRAPVVYHRRTHMRVKDSLVVALQEAIQDSYQLTGVHMPPALSELLETQASRAQKRQQRADRARAPAQKDSDEEVEEMRTVKSTSPMSEKRFRFRDEEVEDDTSPTGVTRFLKTLRDPMGWKEQEMRTALLQEEHEAGAEEGRHEPQHHRLKPGGGILKGNSEGAVSPHRSAPAADQMPVDPKMQQGVGRVQEYLSSVKKEDVKQLPTAAGAWSRGLKLPATIPMKEDSADGTPSTLDAGFNGSTSSDPIAGGNACNTRFLVISHGSVDNALATCLLYNFLSSITEATDLVRSSETLEKEVAVSALESLKWEGVSFTLFYLGPCSTSEHETPSWTFRDDEVLSLEDFGSLLNPEAEVVVYASARCANFPCRSKEDGKAARSVFRPAPADQIHRYISNLVFLHLGVPRSKLQVEIPIAHVIAEIHEDERMIKLMSFQNERAVLLVAKVLAKWSRMLRSGGEKKYELLCEQLLDVSAYPVKEVSIRAVPAQPSDVDSLVHRRDPGRVVNVLILGSEGDEGHEVVASVSMWEKFFRWQGCVVRVLCSTVGLELETAHTAIMDLFQQSAGDLVLIFAGHGENLSGDWTFADGKMTLDSLSSLWDCWRNRSADPHRKFVLISDCCESHAWLEGVSKKRPDWIYQAAARCESWGAEFAGFFVLSQVACAGEGHQHETGCSITLSGDGRHDSLQLPAFYRRGGRTVELCSGLVIRLQGRSWQDQTRAWENEGRKADAEGEDEVGLNSAMHQLKLPTLRQFVLEALAHFPSIREHAGFVNLLLELTLTVHVRGERSNVDVADEALWPGIMQVLRHSSSSDAVSREIRSRQIVSQLKGIKDIVKAMTSHTSSVALQTHGCGCLYALSCFRADNPEKDTNSVAIAHAGGIGRILYAMDAFPTCQEIQQWGTGSLRHLAIEIGGNRREVMEGGEIQLTMRGINRRMITKSGGIELLVKSMLGYPDDLEIQENGCAALCNLMANRHDTKVRAARAGSIRAVIGALKGFPFEPELAHMACAVLRSLALGVPENKISIVAQGGIRQLCEAMARHRNDAEVNMQAVAALCNLTSQLAENKRAICEAGGLEMAVAALTAHPQSQELQQQGCGLLHNLACDPQLRPQVSAAGGLQVAAAAIQHPVRAVQSLGLVLQRQLQAQKVAPEPTVQAKASPESQKPAALAKDASEGGVDELFAPRTHTVRVARSKALTRPQRKVMADVMASMRTNPREWLPREGSTAGSSASGDESKASQASSASGGGRWTLREQQRAASYGIEDLEGVSDMSSDDGGARKGYGGAFAFVIRRGMEKLEDAGTPKAEKAKPPQAAPPRAMATKDPQLPVSHLGLDLESPTSATPKGQPAILPLTEQNLRRASQDTKDVPAAAERRGQVSFATDAKEADAEQALDTRSQASSDQSEGGWIDDLDDPRLERRARKQRRQLTKSLGTSSGILEEVFGEVELEVQRPAKQPRIRKPVAKTDFARALRMCGEAPPERVSFAWEEAVSARSLYRWSSSQFNGVCWNKSAGKYRARFCLDNRQHHVGSFVSEVEAAQACDAGTDSWIVTIWANWQEGRGVPLQLKSASCRGNTFKTYKFNKARGYHGMLLVLVALDRDMFWAVPGNVVTRSSLSVTLGSARDSSWRVQNLGLLLETCCSRSTDFPSITLEEALQQCSCFHRVEVQAHLLLARLLSTGSFQLRRSFPNSAAVDSVLAGQGLEWRVQEKASNLRRCGTYAANLSKHGGALGRIAYTDNDFDLLLASVLDNGRLAGLFVFPIEVLSRLGAVGQKPVKLILYPPWNLAKREAIRLKHAWQLEYFVDLRAWDGEGPLSDVMNELDGLAKYARLPSLDVRKSLSGVKNLAGRGTGQKRSLDDQASESQSIYAGDDVQDVGKAEVALLGALGDALSKAKQTRPSGGQSPAASSEAGDASTDIRLRTLVFLVVQETK</sequence>
<gene>
    <name evidence="5" type="primary">aarA</name>
    <name evidence="5" type="ORF">SNAT2548_LOCUS31280</name>
</gene>
<evidence type="ECO:0000256" key="2">
    <source>
        <dbReference type="PROSITE-ProRule" id="PRU00259"/>
    </source>
</evidence>
<reference evidence="5" key="1">
    <citation type="submission" date="2021-02" db="EMBL/GenBank/DDBJ databases">
        <authorList>
            <person name="Dougan E. K."/>
            <person name="Rhodes N."/>
            <person name="Thang M."/>
            <person name="Chan C."/>
        </authorList>
    </citation>
    <scope>NUCLEOTIDE SEQUENCE</scope>
</reference>
<feature type="region of interest" description="Disordered" evidence="3">
    <location>
        <begin position="175"/>
        <end position="195"/>
    </location>
</feature>
<dbReference type="InterPro" id="IPR055142">
    <property type="entry name" value="ZER1-like_C"/>
</dbReference>
<organism evidence="5 6">
    <name type="scientific">Symbiodinium natans</name>
    <dbReference type="NCBI Taxonomy" id="878477"/>
    <lineage>
        <taxon>Eukaryota</taxon>
        <taxon>Sar</taxon>
        <taxon>Alveolata</taxon>
        <taxon>Dinophyceae</taxon>
        <taxon>Suessiales</taxon>
        <taxon>Symbiodiniaceae</taxon>
        <taxon>Symbiodinium</taxon>
    </lineage>
</organism>
<feature type="compositionally biased region" description="Polar residues" evidence="3">
    <location>
        <begin position="271"/>
        <end position="287"/>
    </location>
</feature>
<feature type="compositionally biased region" description="Basic and acidic residues" evidence="3">
    <location>
        <begin position="1337"/>
        <end position="1347"/>
    </location>
</feature>
<dbReference type="PANTHER" id="PTHR22895:SF0">
    <property type="entry name" value="ARMADILLO REPEAT-CONTAINING PROTEIN 6"/>
    <property type="match status" value="1"/>
</dbReference>
<proteinExistence type="predicted"/>
<feature type="compositionally biased region" description="Basic and acidic residues" evidence="3">
    <location>
        <begin position="97"/>
        <end position="109"/>
    </location>
</feature>
<protein>
    <submittedName>
        <fullName evidence="5">AarA protein</fullName>
    </submittedName>
</protein>
<dbReference type="OrthoDB" id="418047at2759"/>
<dbReference type="SMART" id="SM00185">
    <property type="entry name" value="ARM"/>
    <property type="match status" value="5"/>
</dbReference>
<dbReference type="PROSITE" id="PS50176">
    <property type="entry name" value="ARM_REPEAT"/>
    <property type="match status" value="3"/>
</dbReference>
<feature type="repeat" description="ARM" evidence="2">
    <location>
        <begin position="1067"/>
        <end position="1111"/>
    </location>
</feature>
<feature type="repeat" description="ARM" evidence="2">
    <location>
        <begin position="1111"/>
        <end position="1155"/>
    </location>
</feature>
<feature type="region of interest" description="Disordered" evidence="3">
    <location>
        <begin position="1397"/>
        <end position="1453"/>
    </location>
</feature>
<dbReference type="Pfam" id="PF22964">
    <property type="entry name" value="ZER1-like_2nd"/>
    <property type="match status" value="1"/>
</dbReference>
<dbReference type="EMBL" id="CAJNDS010002649">
    <property type="protein sequence ID" value="CAE7556387.1"/>
    <property type="molecule type" value="Genomic_DNA"/>
</dbReference>
<feature type="region of interest" description="Disordered" evidence="3">
    <location>
        <begin position="88"/>
        <end position="127"/>
    </location>
</feature>
<keyword evidence="6" id="KW-1185">Reference proteome</keyword>
<comment type="caution">
    <text evidence="5">The sequence shown here is derived from an EMBL/GenBank/DDBJ whole genome shotgun (WGS) entry which is preliminary data.</text>
</comment>
<feature type="repeat" description="ARM" evidence="2">
    <location>
        <begin position="979"/>
        <end position="1023"/>
    </location>
</feature>
<dbReference type="Gene3D" id="1.25.10.10">
    <property type="entry name" value="Leucine-rich Repeat Variant"/>
    <property type="match status" value="2"/>
</dbReference>
<evidence type="ECO:0000313" key="6">
    <source>
        <dbReference type="Proteomes" id="UP000604046"/>
    </source>
</evidence>
<dbReference type="InterPro" id="IPR011989">
    <property type="entry name" value="ARM-like"/>
</dbReference>
<feature type="region of interest" description="Disordered" evidence="3">
    <location>
        <begin position="1188"/>
        <end position="1211"/>
    </location>
</feature>
<feature type="compositionally biased region" description="Basic and acidic residues" evidence="3">
    <location>
        <begin position="175"/>
        <end position="184"/>
    </location>
</feature>
<evidence type="ECO:0000256" key="1">
    <source>
        <dbReference type="ARBA" id="ARBA00022737"/>
    </source>
</evidence>
<feature type="region of interest" description="Disordered" evidence="3">
    <location>
        <begin position="267"/>
        <end position="287"/>
    </location>
</feature>
<dbReference type="Proteomes" id="UP000604046">
    <property type="component" value="Unassembled WGS sequence"/>
</dbReference>
<dbReference type="PANTHER" id="PTHR22895">
    <property type="entry name" value="ARMADILLO REPEAT-CONTAINING PROTEIN 6"/>
    <property type="match status" value="1"/>
</dbReference>